<dbReference type="AlphaFoldDB" id="A0A4Z2H6D0"/>
<proteinExistence type="predicted"/>
<gene>
    <name evidence="2" type="ORF">EYF80_028499</name>
</gene>
<protein>
    <submittedName>
        <fullName evidence="2">Uncharacterized protein</fullName>
    </submittedName>
</protein>
<evidence type="ECO:0000256" key="1">
    <source>
        <dbReference type="SAM" id="MobiDB-lite"/>
    </source>
</evidence>
<comment type="caution">
    <text evidence="2">The sequence shown here is derived from an EMBL/GenBank/DDBJ whole genome shotgun (WGS) entry which is preliminary data.</text>
</comment>
<feature type="compositionally biased region" description="Basic and acidic residues" evidence="1">
    <location>
        <begin position="133"/>
        <end position="145"/>
    </location>
</feature>
<sequence>MALRKISTLGSLWLGLATVFLFSTSKASLIFFSLLLSRSVAALRLSVGADFLLQILQAHMRHWPSQCARRPGGARTCSSPLLSPPVSDGTFSWPGDSGLSLPLYRGDTPDMSRENHGMAWVETKTGGAGLSGKEVESGRTAGRFD</sequence>
<evidence type="ECO:0000313" key="3">
    <source>
        <dbReference type="Proteomes" id="UP000314294"/>
    </source>
</evidence>
<keyword evidence="3" id="KW-1185">Reference proteome</keyword>
<feature type="region of interest" description="Disordered" evidence="1">
    <location>
        <begin position="122"/>
        <end position="145"/>
    </location>
</feature>
<organism evidence="2 3">
    <name type="scientific">Liparis tanakae</name>
    <name type="common">Tanaka's snailfish</name>
    <dbReference type="NCBI Taxonomy" id="230148"/>
    <lineage>
        <taxon>Eukaryota</taxon>
        <taxon>Metazoa</taxon>
        <taxon>Chordata</taxon>
        <taxon>Craniata</taxon>
        <taxon>Vertebrata</taxon>
        <taxon>Euteleostomi</taxon>
        <taxon>Actinopterygii</taxon>
        <taxon>Neopterygii</taxon>
        <taxon>Teleostei</taxon>
        <taxon>Neoteleostei</taxon>
        <taxon>Acanthomorphata</taxon>
        <taxon>Eupercaria</taxon>
        <taxon>Perciformes</taxon>
        <taxon>Cottioidei</taxon>
        <taxon>Cottales</taxon>
        <taxon>Liparidae</taxon>
        <taxon>Liparis</taxon>
    </lineage>
</organism>
<dbReference type="Proteomes" id="UP000314294">
    <property type="component" value="Unassembled WGS sequence"/>
</dbReference>
<reference evidence="2 3" key="1">
    <citation type="submission" date="2019-03" db="EMBL/GenBank/DDBJ databases">
        <title>First draft genome of Liparis tanakae, snailfish: a comprehensive survey of snailfish specific genes.</title>
        <authorList>
            <person name="Kim W."/>
            <person name="Song I."/>
            <person name="Jeong J.-H."/>
            <person name="Kim D."/>
            <person name="Kim S."/>
            <person name="Ryu S."/>
            <person name="Song J.Y."/>
            <person name="Lee S.K."/>
        </authorList>
    </citation>
    <scope>NUCLEOTIDE SEQUENCE [LARGE SCALE GENOMIC DNA]</scope>
    <source>
        <tissue evidence="2">Muscle</tissue>
    </source>
</reference>
<evidence type="ECO:0000313" key="2">
    <source>
        <dbReference type="EMBL" id="TNN61296.1"/>
    </source>
</evidence>
<accession>A0A4Z2H6D0</accession>
<name>A0A4Z2H6D0_9TELE</name>
<dbReference type="EMBL" id="SRLO01000318">
    <property type="protein sequence ID" value="TNN61296.1"/>
    <property type="molecule type" value="Genomic_DNA"/>
</dbReference>